<dbReference type="EMBL" id="KV441551">
    <property type="protein sequence ID" value="OAG07333.1"/>
    <property type="molecule type" value="Genomic_DNA"/>
</dbReference>
<evidence type="ECO:0000313" key="3">
    <source>
        <dbReference type="Proteomes" id="UP000077069"/>
    </source>
</evidence>
<dbReference type="RefSeq" id="XP_018037698.1">
    <property type="nucleotide sequence ID" value="XM_018187021.1"/>
</dbReference>
<gene>
    <name evidence="2" type="ORF">CC84DRAFT_655294</name>
</gene>
<protein>
    <submittedName>
        <fullName evidence="2">Uncharacterized protein</fullName>
    </submittedName>
</protein>
<dbReference type="AlphaFoldDB" id="A0A177CIK0"/>
<dbReference type="InParanoid" id="A0A177CIK0"/>
<name>A0A177CIK0_9PLEO</name>
<keyword evidence="3" id="KW-1185">Reference proteome</keyword>
<dbReference type="GeneID" id="28770507"/>
<dbReference type="Proteomes" id="UP000077069">
    <property type="component" value="Unassembled WGS sequence"/>
</dbReference>
<evidence type="ECO:0000313" key="2">
    <source>
        <dbReference type="EMBL" id="OAG07333.1"/>
    </source>
</evidence>
<proteinExistence type="predicted"/>
<reference evidence="2 3" key="1">
    <citation type="submission" date="2016-05" db="EMBL/GenBank/DDBJ databases">
        <title>Comparative analysis of secretome profiles of manganese(II)-oxidizing ascomycete fungi.</title>
        <authorList>
            <consortium name="DOE Joint Genome Institute"/>
            <person name="Zeiner C.A."/>
            <person name="Purvine S.O."/>
            <person name="Zink E.M."/>
            <person name="Wu S."/>
            <person name="Pasa-Tolic L."/>
            <person name="Chaput D.L."/>
            <person name="Haridas S."/>
            <person name="Grigoriev I.V."/>
            <person name="Santelli C.M."/>
            <person name="Hansel C.M."/>
        </authorList>
    </citation>
    <scope>NUCLEOTIDE SEQUENCE [LARGE SCALE GENOMIC DNA]</scope>
    <source>
        <strain evidence="2 3">AP3s5-JAC2a</strain>
    </source>
</reference>
<organism evidence="2 3">
    <name type="scientific">Paraphaeosphaeria sporulosa</name>
    <dbReference type="NCBI Taxonomy" id="1460663"/>
    <lineage>
        <taxon>Eukaryota</taxon>
        <taxon>Fungi</taxon>
        <taxon>Dikarya</taxon>
        <taxon>Ascomycota</taxon>
        <taxon>Pezizomycotina</taxon>
        <taxon>Dothideomycetes</taxon>
        <taxon>Pleosporomycetidae</taxon>
        <taxon>Pleosporales</taxon>
        <taxon>Massarineae</taxon>
        <taxon>Didymosphaeriaceae</taxon>
        <taxon>Paraphaeosphaeria</taxon>
    </lineage>
</organism>
<evidence type="ECO:0000256" key="1">
    <source>
        <dbReference type="SAM" id="MobiDB-lite"/>
    </source>
</evidence>
<accession>A0A177CIK0</accession>
<feature type="region of interest" description="Disordered" evidence="1">
    <location>
        <begin position="70"/>
        <end position="102"/>
    </location>
</feature>
<sequence length="164" mass="18752">MKNSRRLTGRRIDNLPEKHSRLSKELFNRGDSWYWGPESANGVFVSRGRPSAMNYMRREKAYFMDSTSILAPSSKKDSWKSTPSSRLNAKRAQSGGGSKWRMGPQRRWISKIINLYSSTEGRTWSLSCRRRILTAGIDYIGVPARIIRTQIRTLTPGRSPLTSI</sequence>